<keyword evidence="2" id="KW-1185">Reference proteome</keyword>
<evidence type="ECO:0000313" key="1">
    <source>
        <dbReference type="EMBL" id="CAB4029831.1"/>
    </source>
</evidence>
<reference evidence="1" key="1">
    <citation type="submission" date="2020-04" db="EMBL/GenBank/DDBJ databases">
        <authorList>
            <person name="Alioto T."/>
            <person name="Alioto T."/>
            <person name="Gomez Garrido J."/>
        </authorList>
    </citation>
    <scope>NUCLEOTIDE SEQUENCE</scope>
    <source>
        <strain evidence="1">A484AB</strain>
    </source>
</reference>
<dbReference type="InterPro" id="IPR004827">
    <property type="entry name" value="bZIP"/>
</dbReference>
<dbReference type="Gene3D" id="1.20.5.170">
    <property type="match status" value="1"/>
</dbReference>
<dbReference type="InterPro" id="IPR039777">
    <property type="entry name" value="IFRD"/>
</dbReference>
<dbReference type="Pfam" id="PF07716">
    <property type="entry name" value="bZIP_2"/>
    <property type="match status" value="1"/>
</dbReference>
<evidence type="ECO:0000313" key="2">
    <source>
        <dbReference type="Proteomes" id="UP001152795"/>
    </source>
</evidence>
<proteinExistence type="predicted"/>
<dbReference type="SMART" id="SM00338">
    <property type="entry name" value="BRLZ"/>
    <property type="match status" value="1"/>
</dbReference>
<dbReference type="Proteomes" id="UP001152795">
    <property type="component" value="Unassembled WGS sequence"/>
</dbReference>
<dbReference type="PROSITE" id="PS50217">
    <property type="entry name" value="BZIP"/>
    <property type="match status" value="1"/>
</dbReference>
<name>A0A6S7JGW4_PARCT</name>
<dbReference type="AlphaFoldDB" id="A0A6S7JGW4"/>
<dbReference type="CDD" id="cd14695">
    <property type="entry name" value="bZIP_HLF"/>
    <property type="match status" value="1"/>
</dbReference>
<dbReference type="PANTHER" id="PTHR12354">
    <property type="entry name" value="INTERFERON-RELATED DEVELOPMENTAL REGULATOR"/>
    <property type="match status" value="1"/>
</dbReference>
<sequence>MEAYTFDDLSMLQQDFFHRKTNSSHRPLQNILCHNAQESSYRFVNPEINYMNQVIHEYYSPDQYMYLADSSKTHCFMALEVDLVEALLHEIYHDSGLSQNVPTTLDDLPTIPDVDLATTKECYKSGYPVDQTGLDCFDDTFGDYCIMLCEEFGDKDCNRTMSKSVAPSGQVQKTLKNKEVPLLLTSPYKDEVAEILKDALEDGNFGVVPFTNDDKKNNTSCKASKGIYELPDLESQCNLSRHIRTEETFVKAEGNKPQGMKRSGLKRVREEEKDERYWKRRMKNNAAAKKCREARNNRYTLMKERIKELEIENAEKSEHIRTLKQKDGTVPEETVKFGHETMYLYTWAQRRQYAAFKDLLGPGINLHLKENQLLREIFELGPPVKVDAGANGKASRDRRKMYNIATSKARTISRGKHRDKRSFVH</sequence>
<dbReference type="SUPFAM" id="SSF57959">
    <property type="entry name" value="Leucine zipper domain"/>
    <property type="match status" value="1"/>
</dbReference>
<protein>
    <submittedName>
        <fullName evidence="1">Interferon-related developmental regulator 1-like</fullName>
    </submittedName>
</protein>
<dbReference type="GO" id="GO:0003700">
    <property type="term" value="F:DNA-binding transcription factor activity"/>
    <property type="evidence" value="ECO:0007669"/>
    <property type="project" value="InterPro"/>
</dbReference>
<dbReference type="PANTHER" id="PTHR12354:SF1">
    <property type="entry name" value="INTERFERON-RELATED DEVELOPMENTAL REGULATOR 1"/>
    <property type="match status" value="1"/>
</dbReference>
<dbReference type="Pfam" id="PF04836">
    <property type="entry name" value="IFRD_C"/>
    <property type="match status" value="1"/>
</dbReference>
<gene>
    <name evidence="1" type="ORF">PACLA_8A087542</name>
</gene>
<organism evidence="1 2">
    <name type="scientific">Paramuricea clavata</name>
    <name type="common">Red gorgonian</name>
    <name type="synonym">Violescent sea-whip</name>
    <dbReference type="NCBI Taxonomy" id="317549"/>
    <lineage>
        <taxon>Eukaryota</taxon>
        <taxon>Metazoa</taxon>
        <taxon>Cnidaria</taxon>
        <taxon>Anthozoa</taxon>
        <taxon>Octocorallia</taxon>
        <taxon>Malacalcyonacea</taxon>
        <taxon>Plexauridae</taxon>
        <taxon>Paramuricea</taxon>
    </lineage>
</organism>
<comment type="caution">
    <text evidence="1">The sequence shown here is derived from an EMBL/GenBank/DDBJ whole genome shotgun (WGS) entry which is preliminary data.</text>
</comment>
<dbReference type="EMBL" id="CACRXK020016444">
    <property type="protein sequence ID" value="CAB4029831.1"/>
    <property type="molecule type" value="Genomic_DNA"/>
</dbReference>
<accession>A0A6S7JGW4</accession>
<dbReference type="OrthoDB" id="686784at2759"/>
<dbReference type="InterPro" id="IPR046347">
    <property type="entry name" value="bZIP_sf"/>
</dbReference>
<dbReference type="InterPro" id="IPR006921">
    <property type="entry name" value="Interferon-rel_develop_reg_C"/>
</dbReference>